<dbReference type="InterPro" id="IPR044946">
    <property type="entry name" value="Restrct_endonuc_typeI_TRD_sf"/>
</dbReference>
<dbReference type="OrthoDB" id="5298944at2"/>
<dbReference type="SUPFAM" id="SSF116734">
    <property type="entry name" value="DNA methylase specificity domain"/>
    <property type="match status" value="2"/>
</dbReference>
<dbReference type="Proteomes" id="UP000295525">
    <property type="component" value="Unassembled WGS sequence"/>
</dbReference>
<keyword evidence="6" id="KW-1185">Reference proteome</keyword>
<protein>
    <submittedName>
        <fullName evidence="5">Type I restriction enzyme S subunit</fullName>
    </submittedName>
</protein>
<evidence type="ECO:0000313" key="6">
    <source>
        <dbReference type="Proteomes" id="UP000295525"/>
    </source>
</evidence>
<dbReference type="EMBL" id="SMAJ01000002">
    <property type="protein sequence ID" value="TCT10282.1"/>
    <property type="molecule type" value="Genomic_DNA"/>
</dbReference>
<name>A0A4R3MAW9_9BURK</name>
<dbReference type="InterPro" id="IPR052021">
    <property type="entry name" value="Type-I_RS_S_subunit"/>
</dbReference>
<sequence>MALRTMTLDQCCAIISGATPKTSNNEYWNGDICWTTPKDLSNLETHYLDDTPRKITKLGLASCGASILPRGSVLFSSRAPIGHVAINAVPMATNQGFKSFIPKAGILDAKFLFHWLRKNKAYLESLGNGATFKEVSKATVSRIEIALPPLVYQRRIAAILDQADALRVKRRDALAQLDSLTQSIFIEMFGDPVSNPKSWKIAPLSQCAERIQIGPFGTQLHEEDYIDGGIPLINPTHLRDGRISPDISLTVSEEKYAELGNYYLMEGDLIMGRRGEMGRCAVITSREQGWLCGTGSLFVRPKASVISPIYLGLVISSPSMRRFLENVAQGVTMANLNKTIVGAIPIPVPPIKKQIAFVSQLKATKEIKNQNRSSLAELNTLFASLQHRAFRGEL</sequence>
<accession>A0A4R3MAW9</accession>
<comment type="caution">
    <text evidence="5">The sequence shown here is derived from an EMBL/GenBank/DDBJ whole genome shotgun (WGS) entry which is preliminary data.</text>
</comment>
<reference evidence="5 6" key="1">
    <citation type="submission" date="2019-03" db="EMBL/GenBank/DDBJ databases">
        <title>Genomic Encyclopedia of Type Strains, Phase IV (KMG-IV): sequencing the most valuable type-strain genomes for metagenomic binning, comparative biology and taxonomic classification.</title>
        <authorList>
            <person name="Goeker M."/>
        </authorList>
    </citation>
    <scope>NUCLEOTIDE SEQUENCE [LARGE SCALE GENOMIC DNA]</scope>
    <source>
        <strain evidence="5 6">DSM 24591</strain>
    </source>
</reference>
<evidence type="ECO:0000256" key="1">
    <source>
        <dbReference type="ARBA" id="ARBA00010923"/>
    </source>
</evidence>
<proteinExistence type="inferred from homology"/>
<keyword evidence="3" id="KW-0238">DNA-binding</keyword>
<evidence type="ECO:0000313" key="5">
    <source>
        <dbReference type="EMBL" id="TCT10282.1"/>
    </source>
</evidence>
<feature type="domain" description="Type I restriction modification DNA specificity" evidence="4">
    <location>
        <begin position="222"/>
        <end position="371"/>
    </location>
</feature>
<organism evidence="5 6">
    <name type="scientific">Paralcaligenes ureilyticus</name>
    <dbReference type="NCBI Taxonomy" id="627131"/>
    <lineage>
        <taxon>Bacteria</taxon>
        <taxon>Pseudomonadati</taxon>
        <taxon>Pseudomonadota</taxon>
        <taxon>Betaproteobacteria</taxon>
        <taxon>Burkholderiales</taxon>
        <taxon>Alcaligenaceae</taxon>
        <taxon>Paralcaligenes</taxon>
    </lineage>
</organism>
<comment type="similarity">
    <text evidence="1">Belongs to the type-I restriction system S methylase family.</text>
</comment>
<gene>
    <name evidence="5" type="ORF">EDC26_102238</name>
</gene>
<evidence type="ECO:0000256" key="2">
    <source>
        <dbReference type="ARBA" id="ARBA00022747"/>
    </source>
</evidence>
<dbReference type="Gene3D" id="3.90.220.20">
    <property type="entry name" value="DNA methylase specificity domains"/>
    <property type="match status" value="2"/>
</dbReference>
<evidence type="ECO:0000259" key="4">
    <source>
        <dbReference type="Pfam" id="PF01420"/>
    </source>
</evidence>
<evidence type="ECO:0000256" key="3">
    <source>
        <dbReference type="ARBA" id="ARBA00023125"/>
    </source>
</evidence>
<dbReference type="AlphaFoldDB" id="A0A4R3MAW9"/>
<dbReference type="InterPro" id="IPR000055">
    <property type="entry name" value="Restrct_endonuc_typeI_TRD"/>
</dbReference>
<dbReference type="CDD" id="cd17273">
    <property type="entry name" value="RMtype1_S_EcoJA69PI-TRD1-CR1_like"/>
    <property type="match status" value="1"/>
</dbReference>
<feature type="domain" description="Type I restriction modification DNA specificity" evidence="4">
    <location>
        <begin position="5"/>
        <end position="165"/>
    </location>
</feature>
<dbReference type="PANTHER" id="PTHR30408:SF12">
    <property type="entry name" value="TYPE I RESTRICTION ENZYME MJAVIII SPECIFICITY SUBUNIT"/>
    <property type="match status" value="1"/>
</dbReference>
<dbReference type="PANTHER" id="PTHR30408">
    <property type="entry name" value="TYPE-1 RESTRICTION ENZYME ECOKI SPECIFICITY PROTEIN"/>
    <property type="match status" value="1"/>
</dbReference>
<dbReference type="GO" id="GO:0003677">
    <property type="term" value="F:DNA binding"/>
    <property type="evidence" value="ECO:0007669"/>
    <property type="project" value="UniProtKB-KW"/>
</dbReference>
<keyword evidence="2" id="KW-0680">Restriction system</keyword>
<dbReference type="GO" id="GO:0009307">
    <property type="term" value="P:DNA restriction-modification system"/>
    <property type="evidence" value="ECO:0007669"/>
    <property type="project" value="UniProtKB-KW"/>
</dbReference>
<dbReference type="Pfam" id="PF01420">
    <property type="entry name" value="Methylase_S"/>
    <property type="match status" value="2"/>
</dbReference>